<evidence type="ECO:0000313" key="2">
    <source>
        <dbReference type="Proteomes" id="UP000054549"/>
    </source>
</evidence>
<evidence type="ECO:0000313" key="1">
    <source>
        <dbReference type="EMBL" id="KIL58722.1"/>
    </source>
</evidence>
<proteinExistence type="predicted"/>
<accession>A0A0C2WBP8</accession>
<gene>
    <name evidence="1" type="ORF">M378DRAFT_170271</name>
</gene>
<dbReference type="InParanoid" id="A0A0C2WBP8"/>
<dbReference type="HOGENOM" id="CLU_2855738_0_0_1"/>
<name>A0A0C2WBP8_AMAMK</name>
<keyword evidence="2" id="KW-1185">Reference proteome</keyword>
<dbReference type="Proteomes" id="UP000054549">
    <property type="component" value="Unassembled WGS sequence"/>
</dbReference>
<organism evidence="1 2">
    <name type="scientific">Amanita muscaria (strain Koide BX008)</name>
    <dbReference type="NCBI Taxonomy" id="946122"/>
    <lineage>
        <taxon>Eukaryota</taxon>
        <taxon>Fungi</taxon>
        <taxon>Dikarya</taxon>
        <taxon>Basidiomycota</taxon>
        <taxon>Agaricomycotina</taxon>
        <taxon>Agaricomycetes</taxon>
        <taxon>Agaricomycetidae</taxon>
        <taxon>Agaricales</taxon>
        <taxon>Pluteineae</taxon>
        <taxon>Amanitaceae</taxon>
        <taxon>Amanita</taxon>
    </lineage>
</organism>
<dbReference type="EMBL" id="KN818331">
    <property type="protein sequence ID" value="KIL58722.1"/>
    <property type="molecule type" value="Genomic_DNA"/>
</dbReference>
<sequence length="70" mass="8085">MTLTISTCNERHLTLVLAPRSLSPSHSFSRSRVQDPDRVVTLRHCPLERHMKGAQKWFERHLVHVEGDAL</sequence>
<dbReference type="AlphaFoldDB" id="A0A0C2WBP8"/>
<protein>
    <submittedName>
        <fullName evidence="1">Uncharacterized protein</fullName>
    </submittedName>
</protein>
<reference evidence="1 2" key="1">
    <citation type="submission" date="2014-04" db="EMBL/GenBank/DDBJ databases">
        <title>Evolutionary Origins and Diversification of the Mycorrhizal Mutualists.</title>
        <authorList>
            <consortium name="DOE Joint Genome Institute"/>
            <consortium name="Mycorrhizal Genomics Consortium"/>
            <person name="Kohler A."/>
            <person name="Kuo A."/>
            <person name="Nagy L.G."/>
            <person name="Floudas D."/>
            <person name="Copeland A."/>
            <person name="Barry K.W."/>
            <person name="Cichocki N."/>
            <person name="Veneault-Fourrey C."/>
            <person name="LaButti K."/>
            <person name="Lindquist E.A."/>
            <person name="Lipzen A."/>
            <person name="Lundell T."/>
            <person name="Morin E."/>
            <person name="Murat C."/>
            <person name="Riley R."/>
            <person name="Ohm R."/>
            <person name="Sun H."/>
            <person name="Tunlid A."/>
            <person name="Henrissat B."/>
            <person name="Grigoriev I.V."/>
            <person name="Hibbett D.S."/>
            <person name="Martin F."/>
        </authorList>
    </citation>
    <scope>NUCLEOTIDE SEQUENCE [LARGE SCALE GENOMIC DNA]</scope>
    <source>
        <strain evidence="1 2">Koide BX008</strain>
    </source>
</reference>